<feature type="non-terminal residue" evidence="2">
    <location>
        <position position="51"/>
    </location>
</feature>
<proteinExistence type="predicted"/>
<dbReference type="EMBL" id="JACBXV010000307">
    <property type="protein sequence ID" value="NYS70412.1"/>
    <property type="molecule type" value="Genomic_DNA"/>
</dbReference>
<gene>
    <name evidence="2" type="ORF">HZZ05_13020</name>
</gene>
<sequence length="51" mass="4669">MSTVPGAEPQPGGNPPGATAVSGAIPVVRPTAAGGAPAPMTLTPAIPGIPA</sequence>
<name>A0A853EPX9_9ACTO</name>
<evidence type="ECO:0000313" key="2">
    <source>
        <dbReference type="EMBL" id="NYS70412.1"/>
    </source>
</evidence>
<comment type="caution">
    <text evidence="2">The sequence shown here is derived from an EMBL/GenBank/DDBJ whole genome shotgun (WGS) entry which is preliminary data.</text>
</comment>
<feature type="region of interest" description="Disordered" evidence="1">
    <location>
        <begin position="1"/>
        <end position="23"/>
    </location>
</feature>
<dbReference type="AlphaFoldDB" id="A0A853EPX9"/>
<protein>
    <submittedName>
        <fullName evidence="2">Response regulator</fullName>
    </submittedName>
</protein>
<evidence type="ECO:0000256" key="1">
    <source>
        <dbReference type="SAM" id="MobiDB-lite"/>
    </source>
</evidence>
<organism evidence="2 3">
    <name type="scientific">Actinomyces bowdenii</name>
    <dbReference type="NCBI Taxonomy" id="131109"/>
    <lineage>
        <taxon>Bacteria</taxon>
        <taxon>Bacillati</taxon>
        <taxon>Actinomycetota</taxon>
        <taxon>Actinomycetes</taxon>
        <taxon>Actinomycetales</taxon>
        <taxon>Actinomycetaceae</taxon>
        <taxon>Actinomyces</taxon>
    </lineage>
</organism>
<reference evidence="2 3" key="1">
    <citation type="submission" date="2020-07" db="EMBL/GenBank/DDBJ databases">
        <title>MOT database genomes.</title>
        <authorList>
            <person name="Joseph S."/>
            <person name="Aduse-Opoku J."/>
            <person name="Hashim A."/>
            <person name="Wade W."/>
            <person name="Curtis M."/>
        </authorList>
    </citation>
    <scope>NUCLEOTIDE SEQUENCE [LARGE SCALE GENOMIC DNA]</scope>
    <source>
        <strain evidence="2 3">WMus004</strain>
    </source>
</reference>
<accession>A0A853EPX9</accession>
<evidence type="ECO:0000313" key="3">
    <source>
        <dbReference type="Proteomes" id="UP000572528"/>
    </source>
</evidence>
<dbReference type="Proteomes" id="UP000572528">
    <property type="component" value="Unassembled WGS sequence"/>
</dbReference>